<name>K6GJQ4_9GAMM</name>
<sequence length="90" mass="9749">MKKLILVLAVATLPFAANAELSIKEGYAIEGKIFAVKTAKKYSSVEGCSAISEKKSKVAGFTFDVKTQKCTLYKKVRKLKERSGSVSGTK</sequence>
<dbReference type="AlphaFoldDB" id="K6GJQ4"/>
<proteinExistence type="predicted"/>
<keyword evidence="3" id="KW-1185">Reference proteome</keyword>
<dbReference type="Gene3D" id="3.50.4.10">
    <property type="entry name" value="Hepatocyte Growth Factor"/>
    <property type="match status" value="1"/>
</dbReference>
<evidence type="ECO:0000313" key="2">
    <source>
        <dbReference type="EMBL" id="EKO37200.1"/>
    </source>
</evidence>
<dbReference type="Proteomes" id="UP000010310">
    <property type="component" value="Unassembled WGS sequence"/>
</dbReference>
<protein>
    <submittedName>
        <fullName evidence="2">Uncharacterized protein</fullName>
    </submittedName>
</protein>
<keyword evidence="1" id="KW-0732">Signal</keyword>
<gene>
    <name evidence="2" type="ORF">B273_0323</name>
</gene>
<feature type="chain" id="PRO_5003894315" evidence="1">
    <location>
        <begin position="20"/>
        <end position="90"/>
    </location>
</feature>
<feature type="signal peptide" evidence="1">
    <location>
        <begin position="1"/>
        <end position="19"/>
    </location>
</feature>
<evidence type="ECO:0000256" key="1">
    <source>
        <dbReference type="SAM" id="SignalP"/>
    </source>
</evidence>
<dbReference type="EMBL" id="AMWX01000001">
    <property type="protein sequence ID" value="EKO37200.1"/>
    <property type="molecule type" value="Genomic_DNA"/>
</dbReference>
<dbReference type="STRING" id="1208365.B273_0323"/>
<evidence type="ECO:0000313" key="3">
    <source>
        <dbReference type="Proteomes" id="UP000010310"/>
    </source>
</evidence>
<accession>K6GJQ4</accession>
<reference evidence="2 3" key="1">
    <citation type="submission" date="2012-09" db="EMBL/GenBank/DDBJ databases">
        <authorList>
            <person name="Dupont C.L."/>
            <person name="Rusch D.B."/>
            <person name="Lombardo M.-J."/>
            <person name="Novotny M."/>
            <person name="Yee-Greenbaum J."/>
            <person name="Laskin R."/>
        </authorList>
    </citation>
    <scope>NUCLEOTIDE SEQUENCE [LARGE SCALE GENOMIC DNA]</scope>
    <source>
        <strain evidence="2">SAR86E</strain>
    </source>
</reference>
<organism evidence="2 3">
    <name type="scientific">SAR86 cluster bacterium SAR86E</name>
    <dbReference type="NCBI Taxonomy" id="1208365"/>
    <lineage>
        <taxon>Bacteria</taxon>
        <taxon>Pseudomonadati</taxon>
        <taxon>Pseudomonadota</taxon>
        <taxon>Gammaproteobacteria</taxon>
        <taxon>SAR86 cluster</taxon>
    </lineage>
</organism>
<comment type="caution">
    <text evidence="2">The sequence shown here is derived from an EMBL/GenBank/DDBJ whole genome shotgun (WGS) entry which is preliminary data.</text>
</comment>